<dbReference type="SUPFAM" id="SSF53335">
    <property type="entry name" value="S-adenosyl-L-methionine-dependent methyltransferases"/>
    <property type="match status" value="1"/>
</dbReference>
<dbReference type="Pfam" id="PF05050">
    <property type="entry name" value="Methyltransf_21"/>
    <property type="match status" value="1"/>
</dbReference>
<gene>
    <name evidence="1" type="primary">fkbM1</name>
    <name evidence="1" type="ORF">AHOG_15130</name>
</gene>
<evidence type="ECO:0000313" key="2">
    <source>
        <dbReference type="Proteomes" id="UP000204221"/>
    </source>
</evidence>
<dbReference type="KEGG" id="ahg:AHOG_15130"/>
<keyword evidence="1" id="KW-0489">Methyltransferase</keyword>
<accession>A0A221W4F1</accession>
<name>A0A221W4F1_9PSEU</name>
<dbReference type="Proteomes" id="UP000204221">
    <property type="component" value="Chromosome"/>
</dbReference>
<dbReference type="PANTHER" id="PTHR34203:SF15">
    <property type="entry name" value="SLL1173 PROTEIN"/>
    <property type="match status" value="1"/>
</dbReference>
<reference evidence="1 2" key="1">
    <citation type="submission" date="2017-07" db="EMBL/GenBank/DDBJ databases">
        <title>Complete genome sequence of Actinoalloteichus hoggarensis DSM 45943, type strain of Actinoalloteichus hoggarensis.</title>
        <authorList>
            <person name="Ruckert C."/>
            <person name="Nouioui I."/>
            <person name="Willmese J."/>
            <person name="van Wezel G."/>
            <person name="Klenk H.-P."/>
            <person name="Kalinowski J."/>
            <person name="Zotchev S.B."/>
        </authorList>
    </citation>
    <scope>NUCLEOTIDE SEQUENCE [LARGE SCALE GENOMIC DNA]</scope>
    <source>
        <strain evidence="1 2">DSM 45943</strain>
    </source>
</reference>
<dbReference type="Gene3D" id="3.40.50.150">
    <property type="entry name" value="Vaccinia Virus protein VP39"/>
    <property type="match status" value="1"/>
</dbReference>
<dbReference type="AlphaFoldDB" id="A0A221W4F1"/>
<dbReference type="RefSeq" id="WP_093941949.1">
    <property type="nucleotide sequence ID" value="NZ_CP022521.1"/>
</dbReference>
<keyword evidence="2" id="KW-1185">Reference proteome</keyword>
<protein>
    <submittedName>
        <fullName evidence="1">31-O-demethyl-FK506 methyltransferase FkbM</fullName>
        <ecNumber evidence="1">2.1.1.-</ecNumber>
    </submittedName>
</protein>
<keyword evidence="1" id="KW-0808">Transferase</keyword>
<dbReference type="InterPro" id="IPR052514">
    <property type="entry name" value="SAM-dependent_MTase"/>
</dbReference>
<dbReference type="EMBL" id="CP022521">
    <property type="protein sequence ID" value="ASO20654.1"/>
    <property type="molecule type" value="Genomic_DNA"/>
</dbReference>
<evidence type="ECO:0000313" key="1">
    <source>
        <dbReference type="EMBL" id="ASO20654.1"/>
    </source>
</evidence>
<dbReference type="EC" id="2.1.1.-" evidence="1"/>
<dbReference type="NCBIfam" id="TIGR01444">
    <property type="entry name" value="fkbM_fam"/>
    <property type="match status" value="1"/>
</dbReference>
<dbReference type="InterPro" id="IPR029063">
    <property type="entry name" value="SAM-dependent_MTases_sf"/>
</dbReference>
<organism evidence="1 2">
    <name type="scientific">Actinoalloteichus hoggarensis</name>
    <dbReference type="NCBI Taxonomy" id="1470176"/>
    <lineage>
        <taxon>Bacteria</taxon>
        <taxon>Bacillati</taxon>
        <taxon>Actinomycetota</taxon>
        <taxon>Actinomycetes</taxon>
        <taxon>Pseudonocardiales</taxon>
        <taxon>Pseudonocardiaceae</taxon>
        <taxon>Actinoalloteichus</taxon>
    </lineage>
</organism>
<dbReference type="GO" id="GO:0008168">
    <property type="term" value="F:methyltransferase activity"/>
    <property type="evidence" value="ECO:0007669"/>
    <property type="project" value="UniProtKB-KW"/>
</dbReference>
<proteinExistence type="predicted"/>
<dbReference type="GO" id="GO:0032259">
    <property type="term" value="P:methylation"/>
    <property type="evidence" value="ECO:0007669"/>
    <property type="project" value="UniProtKB-KW"/>
</dbReference>
<dbReference type="InterPro" id="IPR006342">
    <property type="entry name" value="FkbM_mtfrase"/>
</dbReference>
<dbReference type="PANTHER" id="PTHR34203">
    <property type="entry name" value="METHYLTRANSFERASE, FKBM FAMILY PROTEIN"/>
    <property type="match status" value="1"/>
</dbReference>
<sequence>MTEQTTTEPGEVLLDGGLRVACWNEDEARYAWEQVRDNPAYRRAVDGLGAGDVILDVGGHIGLSALLFAQQAPGSRIYAFEPAPRVFDCLHRTMAASVPGGVALRTAVGAEDTRAELTFYPQMSMMSTLHVNRADDELNSGLMLDRFGITGPVREQFFQSRFEDEAERHDVEVTSLSTFLRRHELTEVALLKIDVERAELDVLRGIDEEHWPGIRRLAVEVHDVDGGLAEVRRLLTERGYDVEVGQEDFFAGGSVHMLSATRA</sequence>
<dbReference type="OrthoDB" id="424472at2"/>